<dbReference type="AlphaFoldDB" id="A0AAN6S1X8"/>
<dbReference type="Pfam" id="PF04082">
    <property type="entry name" value="Fungal_trans"/>
    <property type="match status" value="1"/>
</dbReference>
<dbReference type="EMBL" id="MU853836">
    <property type="protein sequence ID" value="KAK3938132.1"/>
    <property type="molecule type" value="Genomic_DNA"/>
</dbReference>
<dbReference type="PANTHER" id="PTHR31944">
    <property type="entry name" value="HEME-RESPONSIVE ZINC FINGER TRANSCRIPTION FACTOR HAP1"/>
    <property type="match status" value="1"/>
</dbReference>
<dbReference type="SMART" id="SM00906">
    <property type="entry name" value="Fungal_trans"/>
    <property type="match status" value="1"/>
</dbReference>
<gene>
    <name evidence="9" type="ORF">QBC46DRAFT_356080</name>
</gene>
<evidence type="ECO:0000256" key="5">
    <source>
        <dbReference type="ARBA" id="ARBA00023163"/>
    </source>
</evidence>
<evidence type="ECO:0000313" key="10">
    <source>
        <dbReference type="Proteomes" id="UP001303473"/>
    </source>
</evidence>
<reference evidence="10" key="1">
    <citation type="journal article" date="2023" name="Mol. Phylogenet. Evol.">
        <title>Genome-scale phylogeny and comparative genomics of the fungal order Sordariales.</title>
        <authorList>
            <person name="Hensen N."/>
            <person name="Bonometti L."/>
            <person name="Westerberg I."/>
            <person name="Brannstrom I.O."/>
            <person name="Guillou S."/>
            <person name="Cros-Aarteil S."/>
            <person name="Calhoun S."/>
            <person name="Haridas S."/>
            <person name="Kuo A."/>
            <person name="Mondo S."/>
            <person name="Pangilinan J."/>
            <person name="Riley R."/>
            <person name="LaButti K."/>
            <person name="Andreopoulos B."/>
            <person name="Lipzen A."/>
            <person name="Chen C."/>
            <person name="Yan M."/>
            <person name="Daum C."/>
            <person name="Ng V."/>
            <person name="Clum A."/>
            <person name="Steindorff A."/>
            <person name="Ohm R.A."/>
            <person name="Martin F."/>
            <person name="Silar P."/>
            <person name="Natvig D.O."/>
            <person name="Lalanne C."/>
            <person name="Gautier V."/>
            <person name="Ament-Velasquez S.L."/>
            <person name="Kruys A."/>
            <person name="Hutchinson M.I."/>
            <person name="Powell A.J."/>
            <person name="Barry K."/>
            <person name="Miller A.N."/>
            <person name="Grigoriev I.V."/>
            <person name="Debuchy R."/>
            <person name="Gladieux P."/>
            <person name="Hiltunen Thoren M."/>
            <person name="Johannesson H."/>
        </authorList>
    </citation>
    <scope>NUCLEOTIDE SEQUENCE [LARGE SCALE GENOMIC DNA]</scope>
    <source>
        <strain evidence="10">CBS 340.73</strain>
    </source>
</reference>
<evidence type="ECO:0000256" key="3">
    <source>
        <dbReference type="ARBA" id="ARBA00023015"/>
    </source>
</evidence>
<dbReference type="InterPro" id="IPR051430">
    <property type="entry name" value="Fungal_TF_Env_Response"/>
</dbReference>
<dbReference type="Proteomes" id="UP001303473">
    <property type="component" value="Unassembled WGS sequence"/>
</dbReference>
<keyword evidence="4" id="KW-0238">DNA-binding</keyword>
<dbReference type="GO" id="GO:0000978">
    <property type="term" value="F:RNA polymerase II cis-regulatory region sequence-specific DNA binding"/>
    <property type="evidence" value="ECO:0007669"/>
    <property type="project" value="TreeGrafter"/>
</dbReference>
<keyword evidence="2" id="KW-0862">Zinc</keyword>
<accession>A0AAN6S1X8</accession>
<dbReference type="GO" id="GO:0001228">
    <property type="term" value="F:DNA-binding transcription activator activity, RNA polymerase II-specific"/>
    <property type="evidence" value="ECO:0007669"/>
    <property type="project" value="TreeGrafter"/>
</dbReference>
<evidence type="ECO:0000256" key="6">
    <source>
        <dbReference type="ARBA" id="ARBA00023242"/>
    </source>
</evidence>
<evidence type="ECO:0000256" key="1">
    <source>
        <dbReference type="ARBA" id="ARBA00022723"/>
    </source>
</evidence>
<protein>
    <recommendedName>
        <fullName evidence="8">Xylanolytic transcriptional activator regulatory domain-containing protein</fullName>
    </recommendedName>
</protein>
<feature type="region of interest" description="Disordered" evidence="7">
    <location>
        <begin position="1"/>
        <end position="28"/>
    </location>
</feature>
<feature type="domain" description="Xylanolytic transcriptional activator regulatory" evidence="8">
    <location>
        <begin position="281"/>
        <end position="356"/>
    </location>
</feature>
<evidence type="ECO:0000313" key="9">
    <source>
        <dbReference type="EMBL" id="KAK3938132.1"/>
    </source>
</evidence>
<keyword evidence="5" id="KW-0804">Transcription</keyword>
<proteinExistence type="predicted"/>
<evidence type="ECO:0000256" key="2">
    <source>
        <dbReference type="ARBA" id="ARBA00022833"/>
    </source>
</evidence>
<evidence type="ECO:0000259" key="8">
    <source>
        <dbReference type="SMART" id="SM00906"/>
    </source>
</evidence>
<organism evidence="9 10">
    <name type="scientific">Diplogelasinospora grovesii</name>
    <dbReference type="NCBI Taxonomy" id="303347"/>
    <lineage>
        <taxon>Eukaryota</taxon>
        <taxon>Fungi</taxon>
        <taxon>Dikarya</taxon>
        <taxon>Ascomycota</taxon>
        <taxon>Pezizomycotina</taxon>
        <taxon>Sordariomycetes</taxon>
        <taxon>Sordariomycetidae</taxon>
        <taxon>Sordariales</taxon>
        <taxon>Diplogelasinosporaceae</taxon>
        <taxon>Diplogelasinospora</taxon>
    </lineage>
</organism>
<dbReference type="CDD" id="cd12148">
    <property type="entry name" value="fungal_TF_MHR"/>
    <property type="match status" value="1"/>
</dbReference>
<dbReference type="GO" id="GO:0008270">
    <property type="term" value="F:zinc ion binding"/>
    <property type="evidence" value="ECO:0007669"/>
    <property type="project" value="InterPro"/>
</dbReference>
<dbReference type="PANTHER" id="PTHR31944:SF131">
    <property type="entry name" value="HEME-RESPONSIVE ZINC FINGER TRANSCRIPTION FACTOR HAP1"/>
    <property type="match status" value="1"/>
</dbReference>
<dbReference type="GO" id="GO:0006351">
    <property type="term" value="P:DNA-templated transcription"/>
    <property type="evidence" value="ECO:0007669"/>
    <property type="project" value="InterPro"/>
</dbReference>
<dbReference type="GO" id="GO:0005634">
    <property type="term" value="C:nucleus"/>
    <property type="evidence" value="ECO:0007669"/>
    <property type="project" value="TreeGrafter"/>
</dbReference>
<comment type="caution">
    <text evidence="9">The sequence shown here is derived from an EMBL/GenBank/DDBJ whole genome shotgun (WGS) entry which is preliminary data.</text>
</comment>
<dbReference type="InterPro" id="IPR007219">
    <property type="entry name" value="XnlR_reg_dom"/>
</dbReference>
<sequence>MDANQPSRPRPGRPSMQRSASAGSLDVKSIKNQIRELEGQPSRANLIAAPFDEALRTRRDLPVDNTSGTSWTAQSLDSIMAQSHKSRRFGRSHWINIVAEFREMLEMAAPHLRDKNSAAVSGMRKCEALAEAIKHLRLPSWPTPLTNGLPSKELADDWVDNYLATTETLYRVVHWSIFRRDYERFLSSDTLTDKGFLVQIKLIWAIGAVSHSEQSAGEQSAGEQSAGEQSARRDLAISWVYEAQAYLSDPSCKSRLGFQFLQNSILLLIAQEATGIGGDSTWISAGTLLRTAMHMGLHKDPANTTPAVPKFLAEMHRRLWNTVLELALQSSMASGKPPLISLDDFDTRPPSNFDDEQLTNGVEHLVPRPDHKSTLISIPIALRKTFPIRLAIVKLLNDGTSRGTYEETLKLESELIRVSREAFAAISPPYESGGTWYIRFDIDALTVIIDRYIVALHVPFLGRALQNTDYAHSTSIAVSYAHRIWNVAGNNGFNSDFGRFTVCGSGFFRTAVFQASLIIGLDFGAWLRKELRPGNPVLLHPGHIALPERAKAFSLSCIEAGETNIKGYLFNCMVAAQVEGLIRGLGQDKLRDHILKAAKDAVETCLPLLEKMVTRHQPGCASSRDAVSLNTPSDALEDLDFLFSDVLSNSGNDGMVELASWMAN</sequence>
<keyword evidence="1" id="KW-0479">Metal-binding</keyword>
<keyword evidence="6" id="KW-0539">Nucleus</keyword>
<keyword evidence="10" id="KW-1185">Reference proteome</keyword>
<name>A0AAN6S1X8_9PEZI</name>
<evidence type="ECO:0000256" key="4">
    <source>
        <dbReference type="ARBA" id="ARBA00023125"/>
    </source>
</evidence>
<evidence type="ECO:0000256" key="7">
    <source>
        <dbReference type="SAM" id="MobiDB-lite"/>
    </source>
</evidence>
<keyword evidence="3" id="KW-0805">Transcription regulation</keyword>